<evidence type="ECO:0000313" key="17">
    <source>
        <dbReference type="Proteomes" id="UP001460888"/>
    </source>
</evidence>
<dbReference type="InterPro" id="IPR019575">
    <property type="entry name" value="Nuop51_4Fe4S-bd"/>
</dbReference>
<keyword evidence="14" id="KW-0874">Quinone</keyword>
<evidence type="ECO:0000256" key="9">
    <source>
        <dbReference type="ARBA" id="ARBA00022967"/>
    </source>
</evidence>
<dbReference type="InterPro" id="IPR011537">
    <property type="entry name" value="NADH-UbQ_OxRdtase_suF"/>
</dbReference>
<dbReference type="InterPro" id="IPR011538">
    <property type="entry name" value="Nuo51_FMN-bd"/>
</dbReference>
<organism evidence="16 17">
    <name type="scientific">Salinisphaera dokdonensis CL-ES53</name>
    <dbReference type="NCBI Taxonomy" id="1304272"/>
    <lineage>
        <taxon>Bacteria</taxon>
        <taxon>Pseudomonadati</taxon>
        <taxon>Pseudomonadota</taxon>
        <taxon>Gammaproteobacteria</taxon>
        <taxon>Salinisphaerales</taxon>
        <taxon>Salinisphaeraceae</taxon>
        <taxon>Salinisphaera</taxon>
    </lineage>
</organism>
<dbReference type="Pfam" id="PF10589">
    <property type="entry name" value="NADH_4Fe-4S"/>
    <property type="match status" value="1"/>
</dbReference>
<dbReference type="Pfam" id="PF01512">
    <property type="entry name" value="Complex1_51K"/>
    <property type="match status" value="1"/>
</dbReference>
<keyword evidence="10 14" id="KW-0408">Iron</keyword>
<keyword evidence="5 14" id="KW-0004">4Fe-4S</keyword>
<evidence type="ECO:0000256" key="1">
    <source>
        <dbReference type="ARBA" id="ARBA00001917"/>
    </source>
</evidence>
<evidence type="ECO:0000256" key="11">
    <source>
        <dbReference type="ARBA" id="ARBA00023014"/>
    </source>
</evidence>
<dbReference type="SUPFAM" id="SSF142984">
    <property type="entry name" value="Nqo1 middle domain-like"/>
    <property type="match status" value="1"/>
</dbReference>
<dbReference type="EC" id="7.1.1.-" evidence="14"/>
<evidence type="ECO:0000256" key="2">
    <source>
        <dbReference type="ARBA" id="ARBA00001966"/>
    </source>
</evidence>
<feature type="domain" description="NADH-ubiquinone oxidoreductase 51kDa subunit iron-sulphur binding" evidence="15">
    <location>
        <begin position="332"/>
        <end position="377"/>
    </location>
</feature>
<evidence type="ECO:0000256" key="10">
    <source>
        <dbReference type="ARBA" id="ARBA00023004"/>
    </source>
</evidence>
<dbReference type="SMART" id="SM00928">
    <property type="entry name" value="NADH_4Fe-4S"/>
    <property type="match status" value="1"/>
</dbReference>
<name>A0ABV2AXN8_9GAMM</name>
<evidence type="ECO:0000256" key="6">
    <source>
        <dbReference type="ARBA" id="ARBA00022630"/>
    </source>
</evidence>
<evidence type="ECO:0000256" key="3">
    <source>
        <dbReference type="ARBA" id="ARBA00007523"/>
    </source>
</evidence>
<dbReference type="NCBIfam" id="NF010120">
    <property type="entry name" value="PRK13596.1"/>
    <property type="match status" value="1"/>
</dbReference>
<dbReference type="PANTHER" id="PTHR43578">
    <property type="entry name" value="NADH-QUINONE OXIDOREDUCTASE SUBUNIT F"/>
    <property type="match status" value="1"/>
</dbReference>
<comment type="caution">
    <text evidence="16">The sequence shown here is derived from an EMBL/GenBank/DDBJ whole genome shotgun (WGS) entry which is preliminary data.</text>
</comment>
<keyword evidence="8 14" id="KW-0479">Metal-binding</keyword>
<dbReference type="InterPro" id="IPR001949">
    <property type="entry name" value="NADH-UbQ_OxRdtase_51kDa_CS"/>
</dbReference>
<comment type="similarity">
    <text evidence="3 14">Belongs to the complex I 51 kDa subunit family.</text>
</comment>
<dbReference type="NCBIfam" id="TIGR01959">
    <property type="entry name" value="nuoF_fam"/>
    <property type="match status" value="1"/>
</dbReference>
<evidence type="ECO:0000256" key="14">
    <source>
        <dbReference type="RuleBase" id="RU364066"/>
    </source>
</evidence>
<dbReference type="Gene3D" id="3.40.50.11540">
    <property type="entry name" value="NADH-ubiquinone oxidoreductase 51kDa subunit"/>
    <property type="match status" value="1"/>
</dbReference>
<evidence type="ECO:0000256" key="5">
    <source>
        <dbReference type="ARBA" id="ARBA00022485"/>
    </source>
</evidence>
<dbReference type="PANTHER" id="PTHR43578:SF3">
    <property type="entry name" value="NADH-QUINONE OXIDOREDUCTASE SUBUNIT F"/>
    <property type="match status" value="1"/>
</dbReference>
<comment type="function">
    <text evidence="14">NDH-1 shuttles electrons from NADH, via FMN and iron-sulfur (Fe-S) centers, to quinones in the respiratory chain.</text>
</comment>
<dbReference type="InterPro" id="IPR019554">
    <property type="entry name" value="Soluble_ligand-bd"/>
</dbReference>
<dbReference type="InterPro" id="IPR037207">
    <property type="entry name" value="Nuop51_4Fe4S-bd_sf"/>
</dbReference>
<comment type="cofactor">
    <cofactor evidence="1 14">
        <name>FMN</name>
        <dbReference type="ChEBI" id="CHEBI:58210"/>
    </cofactor>
</comment>
<evidence type="ECO:0000256" key="4">
    <source>
        <dbReference type="ARBA" id="ARBA00019901"/>
    </source>
</evidence>
<reference evidence="16 17" key="1">
    <citation type="submission" date="2013-03" db="EMBL/GenBank/DDBJ databases">
        <title>Salinisphaera dokdonensis CL-ES53 Genome Sequencing.</title>
        <authorList>
            <person name="Li C."/>
            <person name="Lai Q."/>
            <person name="Shao Z."/>
        </authorList>
    </citation>
    <scope>NUCLEOTIDE SEQUENCE [LARGE SCALE GENOMIC DNA]</scope>
    <source>
        <strain evidence="16 17">CL-ES53</strain>
    </source>
</reference>
<dbReference type="RefSeq" id="WP_353109467.1">
    <property type="nucleotide sequence ID" value="NZ_APND01000001.1"/>
</dbReference>
<dbReference type="SUPFAM" id="SSF142019">
    <property type="entry name" value="Nqo1 FMN-binding domain-like"/>
    <property type="match status" value="1"/>
</dbReference>
<dbReference type="Gene3D" id="3.10.20.600">
    <property type="match status" value="1"/>
</dbReference>
<keyword evidence="7 14" id="KW-0288">FMN</keyword>
<keyword evidence="11 14" id="KW-0411">Iron-sulfur</keyword>
<dbReference type="Pfam" id="PF10531">
    <property type="entry name" value="SLBB"/>
    <property type="match status" value="1"/>
</dbReference>
<accession>A0ABV2AXN8</accession>
<comment type="catalytic activity">
    <reaction evidence="13 14">
        <text>a quinone + NADH + 5 H(+)(in) = a quinol + NAD(+) + 4 H(+)(out)</text>
        <dbReference type="Rhea" id="RHEA:57888"/>
        <dbReference type="ChEBI" id="CHEBI:15378"/>
        <dbReference type="ChEBI" id="CHEBI:24646"/>
        <dbReference type="ChEBI" id="CHEBI:57540"/>
        <dbReference type="ChEBI" id="CHEBI:57945"/>
        <dbReference type="ChEBI" id="CHEBI:132124"/>
    </reaction>
</comment>
<evidence type="ECO:0000256" key="7">
    <source>
        <dbReference type="ARBA" id="ARBA00022643"/>
    </source>
</evidence>
<evidence type="ECO:0000256" key="12">
    <source>
        <dbReference type="ARBA" id="ARBA00023027"/>
    </source>
</evidence>
<dbReference type="SUPFAM" id="SSF140490">
    <property type="entry name" value="Nqo1C-terminal domain-like"/>
    <property type="match status" value="1"/>
</dbReference>
<dbReference type="PROSITE" id="PS00645">
    <property type="entry name" value="COMPLEX1_51K_2"/>
    <property type="match status" value="1"/>
</dbReference>
<dbReference type="EMBL" id="APND01000001">
    <property type="protein sequence ID" value="MES1928408.1"/>
    <property type="molecule type" value="Genomic_DNA"/>
</dbReference>
<evidence type="ECO:0000256" key="8">
    <source>
        <dbReference type="ARBA" id="ARBA00022723"/>
    </source>
</evidence>
<evidence type="ECO:0000259" key="15">
    <source>
        <dbReference type="SMART" id="SM00928"/>
    </source>
</evidence>
<dbReference type="Gene3D" id="1.20.1440.230">
    <property type="entry name" value="NADH-ubiquinone oxidoreductase 51kDa subunit, iron-sulphur binding domain"/>
    <property type="match status" value="1"/>
</dbReference>
<dbReference type="Gene3D" id="6.10.250.1450">
    <property type="match status" value="1"/>
</dbReference>
<proteinExistence type="inferred from homology"/>
<keyword evidence="6 14" id="KW-0285">Flavoprotein</keyword>
<keyword evidence="17" id="KW-1185">Reference proteome</keyword>
<comment type="cofactor">
    <cofactor evidence="2 14">
        <name>[4Fe-4S] cluster</name>
        <dbReference type="ChEBI" id="CHEBI:49883"/>
    </cofactor>
</comment>
<evidence type="ECO:0000256" key="13">
    <source>
        <dbReference type="ARBA" id="ARBA00047712"/>
    </source>
</evidence>
<evidence type="ECO:0000313" key="16">
    <source>
        <dbReference type="EMBL" id="MES1928408.1"/>
    </source>
</evidence>
<dbReference type="InterPro" id="IPR037225">
    <property type="entry name" value="Nuo51_FMN-bd_sf"/>
</dbReference>
<dbReference type="Proteomes" id="UP001460888">
    <property type="component" value="Unassembled WGS sequence"/>
</dbReference>
<protein>
    <recommendedName>
        <fullName evidence="4 14">NADH-quinone oxidoreductase subunit F</fullName>
        <ecNumber evidence="14">7.1.1.-</ecNumber>
    </recommendedName>
</protein>
<keyword evidence="9" id="KW-1278">Translocase</keyword>
<gene>
    <name evidence="16" type="ORF">SADO_04095</name>
</gene>
<keyword evidence="12 14" id="KW-0520">NAD</keyword>
<sequence length="438" mass="47613">MEKVLTKNIRDNRDPMWIAEYEKAGGWEAYKKVVQEMKPTDVAALVKEAGLRGRGGAGFPTGMKWSFMPRFEDNPEKRPAHVYMVANADEMEPGTFKDRLLMEGDPHQFIEAMAISSYAIGADIAYVFIRGEYTECQRKLQRAIDEATEAGYLGEDIFGTGYKLKMYLHMSAGRYICGEESALLSALEGRRAVPRHKPPFPAASGLFGQPTTVNNVETICNVPHIINNGAEWYQSLGLHKDGGTKIFGASGHVARPGLVELPLGTKLSEVLDHFGGIRGGRELKALLPGGGSTPLLTQEHLNTPMDYDGVGAVGSRLGTATMVVMDDQTPIVGVLKNLEHFYAQESCGWCTPCRDGLPWVERILTNLEAGKGNPGDIELLDLHVKLLGPGKTFCAHAPGAMGPLESGLKYFRDELAALIPDDATTPDSTQAANAVSNH</sequence>